<dbReference type="AlphaFoldDB" id="A0A8H6HH70"/>
<evidence type="ECO:0000313" key="3">
    <source>
        <dbReference type="EMBL" id="KAF6745696.1"/>
    </source>
</evidence>
<evidence type="ECO:0000256" key="1">
    <source>
        <dbReference type="SAM" id="Coils"/>
    </source>
</evidence>
<comment type="caution">
    <text evidence="3">The sequence shown here is derived from an EMBL/GenBank/DDBJ whole genome shotgun (WGS) entry which is preliminary data.</text>
</comment>
<organism evidence="3 4">
    <name type="scientific">Ephemerocybe angulata</name>
    <dbReference type="NCBI Taxonomy" id="980116"/>
    <lineage>
        <taxon>Eukaryota</taxon>
        <taxon>Fungi</taxon>
        <taxon>Dikarya</taxon>
        <taxon>Basidiomycota</taxon>
        <taxon>Agaricomycotina</taxon>
        <taxon>Agaricomycetes</taxon>
        <taxon>Agaricomycetidae</taxon>
        <taxon>Agaricales</taxon>
        <taxon>Agaricineae</taxon>
        <taxon>Psathyrellaceae</taxon>
        <taxon>Ephemerocybe</taxon>
    </lineage>
</organism>
<evidence type="ECO:0000313" key="4">
    <source>
        <dbReference type="Proteomes" id="UP000521943"/>
    </source>
</evidence>
<keyword evidence="1" id="KW-0175">Coiled coil</keyword>
<accession>A0A8H6HH70</accession>
<feature type="compositionally biased region" description="Polar residues" evidence="2">
    <location>
        <begin position="1"/>
        <end position="12"/>
    </location>
</feature>
<keyword evidence="4" id="KW-1185">Reference proteome</keyword>
<evidence type="ECO:0000256" key="2">
    <source>
        <dbReference type="SAM" id="MobiDB-lite"/>
    </source>
</evidence>
<feature type="compositionally biased region" description="Low complexity" evidence="2">
    <location>
        <begin position="17"/>
        <end position="28"/>
    </location>
</feature>
<dbReference type="OrthoDB" id="10555641at2759"/>
<name>A0A8H6HH70_9AGAR</name>
<gene>
    <name evidence="3" type="ORF">DFP72DRAFT_1077081</name>
</gene>
<dbReference type="EMBL" id="JACGCI010000101">
    <property type="protein sequence ID" value="KAF6745696.1"/>
    <property type="molecule type" value="Genomic_DNA"/>
</dbReference>
<dbReference type="Proteomes" id="UP000521943">
    <property type="component" value="Unassembled WGS sequence"/>
</dbReference>
<protein>
    <submittedName>
        <fullName evidence="3">Uncharacterized protein</fullName>
    </submittedName>
</protein>
<proteinExistence type="predicted"/>
<feature type="coiled-coil region" evidence="1">
    <location>
        <begin position="104"/>
        <end position="145"/>
    </location>
</feature>
<sequence length="189" mass="20562">MPKDASQTPQSRTGRRSLPLPLASTPLAGSGGREVPSQATLEYRRHRRAQRAIKEAQAEATSPGAVEGHTAASQAASASCSVDQRGPDIRAAIGLRVSILEVGFQELEELVARFKGSVENIAKEFEDLSNDIDNLSNECEAAEIDYLTAAHAVEEEKATVAHWERKYMDSLTQKKLERTYALSRIDAAV</sequence>
<reference evidence="3 4" key="1">
    <citation type="submission" date="2020-07" db="EMBL/GenBank/DDBJ databases">
        <title>Comparative genomics of pyrophilous fungi reveals a link between fire events and developmental genes.</title>
        <authorList>
            <consortium name="DOE Joint Genome Institute"/>
            <person name="Steindorff A.S."/>
            <person name="Carver A."/>
            <person name="Calhoun S."/>
            <person name="Stillman K."/>
            <person name="Liu H."/>
            <person name="Lipzen A."/>
            <person name="Pangilinan J."/>
            <person name="Labutti K."/>
            <person name="Bruns T.D."/>
            <person name="Grigoriev I.V."/>
        </authorList>
    </citation>
    <scope>NUCLEOTIDE SEQUENCE [LARGE SCALE GENOMIC DNA]</scope>
    <source>
        <strain evidence="3 4">CBS 144469</strain>
    </source>
</reference>
<feature type="region of interest" description="Disordered" evidence="2">
    <location>
        <begin position="1"/>
        <end position="72"/>
    </location>
</feature>